<dbReference type="Gene3D" id="1.20.1510.10">
    <property type="entry name" value="Cation efflux protein transmembrane domain"/>
    <property type="match status" value="1"/>
</dbReference>
<comment type="similarity">
    <text evidence="2">Belongs to the cation diffusion facilitator (CDF) transporter (TC 2.A.4) family.</text>
</comment>
<feature type="transmembrane region" description="Helical" evidence="8">
    <location>
        <begin position="106"/>
        <end position="124"/>
    </location>
</feature>
<keyword evidence="4 8" id="KW-0812">Transmembrane</keyword>
<dbReference type="AlphaFoldDB" id="A0A6J4R0P2"/>
<feature type="transmembrane region" description="Helical" evidence="8">
    <location>
        <begin position="136"/>
        <end position="158"/>
    </location>
</feature>
<dbReference type="GO" id="GO:0015341">
    <property type="term" value="F:zinc efflux antiporter activity"/>
    <property type="evidence" value="ECO:0007669"/>
    <property type="project" value="TreeGrafter"/>
</dbReference>
<evidence type="ECO:0000256" key="7">
    <source>
        <dbReference type="SAM" id="MobiDB-lite"/>
    </source>
</evidence>
<feature type="transmembrane region" description="Helical" evidence="8">
    <location>
        <begin position="33"/>
        <end position="56"/>
    </location>
</feature>
<dbReference type="PANTHER" id="PTHR43840:SF15">
    <property type="entry name" value="MITOCHONDRIAL METAL TRANSPORTER 1-RELATED"/>
    <property type="match status" value="1"/>
</dbReference>
<dbReference type="NCBIfam" id="TIGR01297">
    <property type="entry name" value="CDF"/>
    <property type="match status" value="1"/>
</dbReference>
<sequence>MEKDTTNKTFGAVGEPVSTGEASGDAPGRSPRFYALVSVATAVATIALKSGAYLLTGSVGLFSDAAESSVNLVAAVAALWALTVAARPPDEEHAYGHTKAEYFSSALEGVLILAAAALICVAAVPRLLDPQPLENVGLGLAISLLAASLNGAVGLVLLRGGRRLRSAALRADGRHLLTDVWTSVGVVAGILLVGLTGWLVLDPLIALIVAANILWVGWRLLNETAHGLLDTALPPEERKIIEGIQARYERRHKEDGIEFHALRTREAGARRFVSMHVLVPGGWSVKRGHDLSERIERDIIAALPHTTIFMHIEPLEDAASFRDQDLDRSPEGPASSP</sequence>
<dbReference type="EMBL" id="CADCVE010000051">
    <property type="protein sequence ID" value="CAA9455462.1"/>
    <property type="molecule type" value="Genomic_DNA"/>
</dbReference>
<dbReference type="InterPro" id="IPR027470">
    <property type="entry name" value="Cation_efflux_CTD"/>
</dbReference>
<feature type="domain" description="Cation efflux protein transmembrane" evidence="9">
    <location>
        <begin position="36"/>
        <end position="229"/>
    </location>
</feature>
<evidence type="ECO:0000256" key="8">
    <source>
        <dbReference type="SAM" id="Phobius"/>
    </source>
</evidence>
<dbReference type="Gene3D" id="3.30.70.1350">
    <property type="entry name" value="Cation efflux protein, cytoplasmic domain"/>
    <property type="match status" value="1"/>
</dbReference>
<evidence type="ECO:0000256" key="1">
    <source>
        <dbReference type="ARBA" id="ARBA00004141"/>
    </source>
</evidence>
<evidence type="ECO:0000313" key="11">
    <source>
        <dbReference type="EMBL" id="CAA9455462.1"/>
    </source>
</evidence>
<dbReference type="Pfam" id="PF16916">
    <property type="entry name" value="ZT_dimer"/>
    <property type="match status" value="1"/>
</dbReference>
<comment type="subcellular location">
    <subcellularLocation>
        <location evidence="1">Membrane</location>
        <topology evidence="1">Multi-pass membrane protein</topology>
    </subcellularLocation>
</comment>
<evidence type="ECO:0000256" key="3">
    <source>
        <dbReference type="ARBA" id="ARBA00022448"/>
    </source>
</evidence>
<evidence type="ECO:0000256" key="2">
    <source>
        <dbReference type="ARBA" id="ARBA00008114"/>
    </source>
</evidence>
<dbReference type="GO" id="GO:0006882">
    <property type="term" value="P:intracellular zinc ion homeostasis"/>
    <property type="evidence" value="ECO:0007669"/>
    <property type="project" value="TreeGrafter"/>
</dbReference>
<feature type="region of interest" description="Disordered" evidence="7">
    <location>
        <begin position="1"/>
        <end position="27"/>
    </location>
</feature>
<feature type="transmembrane region" description="Helical" evidence="8">
    <location>
        <begin position="68"/>
        <end position="86"/>
    </location>
</feature>
<dbReference type="InterPro" id="IPR036837">
    <property type="entry name" value="Cation_efflux_CTD_sf"/>
</dbReference>
<name>A0A6J4R0P2_9ACTN</name>
<dbReference type="GO" id="GO:0015093">
    <property type="term" value="F:ferrous iron transmembrane transporter activity"/>
    <property type="evidence" value="ECO:0007669"/>
    <property type="project" value="TreeGrafter"/>
</dbReference>
<dbReference type="SUPFAM" id="SSF161111">
    <property type="entry name" value="Cation efflux protein transmembrane domain-like"/>
    <property type="match status" value="1"/>
</dbReference>
<dbReference type="InterPro" id="IPR027469">
    <property type="entry name" value="Cation_efflux_TMD_sf"/>
</dbReference>
<evidence type="ECO:0000256" key="4">
    <source>
        <dbReference type="ARBA" id="ARBA00022692"/>
    </source>
</evidence>
<gene>
    <name evidence="11" type="ORF">AVDCRST_MAG28-2377</name>
</gene>
<dbReference type="GO" id="GO:0015086">
    <property type="term" value="F:cadmium ion transmembrane transporter activity"/>
    <property type="evidence" value="ECO:0007669"/>
    <property type="project" value="TreeGrafter"/>
</dbReference>
<dbReference type="GO" id="GO:0005886">
    <property type="term" value="C:plasma membrane"/>
    <property type="evidence" value="ECO:0007669"/>
    <property type="project" value="TreeGrafter"/>
</dbReference>
<dbReference type="SUPFAM" id="SSF160240">
    <property type="entry name" value="Cation efflux protein cytoplasmic domain-like"/>
    <property type="match status" value="1"/>
</dbReference>
<dbReference type="InterPro" id="IPR050291">
    <property type="entry name" value="CDF_Transporter"/>
</dbReference>
<keyword evidence="3" id="KW-0813">Transport</keyword>
<reference evidence="11" key="1">
    <citation type="submission" date="2020-02" db="EMBL/GenBank/DDBJ databases">
        <authorList>
            <person name="Meier V. D."/>
        </authorList>
    </citation>
    <scope>NUCLEOTIDE SEQUENCE</scope>
    <source>
        <strain evidence="11">AVDCRST_MAG28</strain>
    </source>
</reference>
<evidence type="ECO:0000259" key="10">
    <source>
        <dbReference type="Pfam" id="PF16916"/>
    </source>
</evidence>
<feature type="transmembrane region" description="Helical" evidence="8">
    <location>
        <begin position="179"/>
        <end position="198"/>
    </location>
</feature>
<keyword evidence="6 8" id="KW-0472">Membrane</keyword>
<evidence type="ECO:0000259" key="9">
    <source>
        <dbReference type="Pfam" id="PF01545"/>
    </source>
</evidence>
<proteinExistence type="inferred from homology"/>
<dbReference type="Pfam" id="PF01545">
    <property type="entry name" value="Cation_efflux"/>
    <property type="match status" value="1"/>
</dbReference>
<dbReference type="InterPro" id="IPR058533">
    <property type="entry name" value="Cation_efflux_TM"/>
</dbReference>
<keyword evidence="5 8" id="KW-1133">Transmembrane helix</keyword>
<feature type="domain" description="Cation efflux protein cytoplasmic" evidence="10">
    <location>
        <begin position="254"/>
        <end position="314"/>
    </location>
</feature>
<protein>
    <submittedName>
        <fullName evidence="11">Cobalt-zinc-cadmium resistance protein</fullName>
    </submittedName>
</protein>
<dbReference type="PANTHER" id="PTHR43840">
    <property type="entry name" value="MITOCHONDRIAL METAL TRANSPORTER 1-RELATED"/>
    <property type="match status" value="1"/>
</dbReference>
<evidence type="ECO:0000256" key="6">
    <source>
        <dbReference type="ARBA" id="ARBA00023136"/>
    </source>
</evidence>
<organism evidence="11">
    <name type="scientific">uncultured Rubrobacteraceae bacterium</name>
    <dbReference type="NCBI Taxonomy" id="349277"/>
    <lineage>
        <taxon>Bacteria</taxon>
        <taxon>Bacillati</taxon>
        <taxon>Actinomycetota</taxon>
        <taxon>Rubrobacteria</taxon>
        <taxon>Rubrobacterales</taxon>
        <taxon>Rubrobacteraceae</taxon>
        <taxon>environmental samples</taxon>
    </lineage>
</organism>
<evidence type="ECO:0000256" key="5">
    <source>
        <dbReference type="ARBA" id="ARBA00022989"/>
    </source>
</evidence>
<dbReference type="InterPro" id="IPR002524">
    <property type="entry name" value="Cation_efflux"/>
</dbReference>
<accession>A0A6J4R0P2</accession>